<dbReference type="Proteomes" id="UP000325313">
    <property type="component" value="Unassembled WGS sequence"/>
</dbReference>
<gene>
    <name evidence="2" type="ORF">PGT21_004810</name>
    <name evidence="1" type="ORF">PGTUg99_010609</name>
</gene>
<evidence type="ECO:0000313" key="1">
    <source>
        <dbReference type="EMBL" id="KAA1100478.1"/>
    </source>
</evidence>
<evidence type="ECO:0000313" key="2">
    <source>
        <dbReference type="EMBL" id="KAA1109960.1"/>
    </source>
</evidence>
<name>A0A5B0PJ29_PUCGR</name>
<dbReference type="EMBL" id="VDEP01000340">
    <property type="protein sequence ID" value="KAA1100478.1"/>
    <property type="molecule type" value="Genomic_DNA"/>
</dbReference>
<comment type="caution">
    <text evidence="1">The sequence shown here is derived from an EMBL/GenBank/DDBJ whole genome shotgun (WGS) entry which is preliminary data.</text>
</comment>
<reference evidence="3 4" key="1">
    <citation type="submission" date="2019-05" db="EMBL/GenBank/DDBJ databases">
        <title>Emergence of the Ug99 lineage of the wheat stem rust pathogen through somatic hybridization.</title>
        <authorList>
            <person name="Li F."/>
            <person name="Upadhyaya N.M."/>
            <person name="Sperschneider J."/>
            <person name="Matny O."/>
            <person name="Nguyen-Phuc H."/>
            <person name="Mago R."/>
            <person name="Raley C."/>
            <person name="Miller M.E."/>
            <person name="Silverstein K.A.T."/>
            <person name="Henningsen E."/>
            <person name="Hirsch C.D."/>
            <person name="Visser B."/>
            <person name="Pretorius Z.A."/>
            <person name="Steffenson B.J."/>
            <person name="Schwessinger B."/>
            <person name="Dodds P.N."/>
            <person name="Figueroa M."/>
        </authorList>
    </citation>
    <scope>NUCLEOTIDE SEQUENCE [LARGE SCALE GENOMIC DNA]</scope>
    <source>
        <strain evidence="2">21-0</strain>
        <strain evidence="1 4">Ug99</strain>
    </source>
</reference>
<dbReference type="Proteomes" id="UP000324748">
    <property type="component" value="Unassembled WGS sequence"/>
</dbReference>
<organism evidence="1 4">
    <name type="scientific">Puccinia graminis f. sp. tritici</name>
    <dbReference type="NCBI Taxonomy" id="56615"/>
    <lineage>
        <taxon>Eukaryota</taxon>
        <taxon>Fungi</taxon>
        <taxon>Dikarya</taxon>
        <taxon>Basidiomycota</taxon>
        <taxon>Pucciniomycotina</taxon>
        <taxon>Pucciniomycetes</taxon>
        <taxon>Pucciniales</taxon>
        <taxon>Pucciniaceae</taxon>
        <taxon>Puccinia</taxon>
    </lineage>
</organism>
<keyword evidence="3" id="KW-1185">Reference proteome</keyword>
<evidence type="ECO:0000313" key="3">
    <source>
        <dbReference type="Proteomes" id="UP000324748"/>
    </source>
</evidence>
<dbReference type="AlphaFoldDB" id="A0A5B0PJ29"/>
<accession>A0A5B0PJ29</accession>
<sequence length="80" mass="8557">MNASSTANAILKRTLSTPVAFCAHYRPETGSSLAVTLGQTGERRNKLMGQAMGRIQLIKRLSLSLPASIPSSASEPTYSY</sequence>
<evidence type="ECO:0000313" key="4">
    <source>
        <dbReference type="Proteomes" id="UP000325313"/>
    </source>
</evidence>
<protein>
    <submittedName>
        <fullName evidence="1">Uncharacterized protein</fullName>
    </submittedName>
</protein>
<proteinExistence type="predicted"/>
<dbReference type="EMBL" id="VSWC01000027">
    <property type="protein sequence ID" value="KAA1109960.1"/>
    <property type="molecule type" value="Genomic_DNA"/>
</dbReference>